<name>A0A0E9TUH3_ANGAN</name>
<reference evidence="1" key="1">
    <citation type="submission" date="2014-11" db="EMBL/GenBank/DDBJ databases">
        <authorList>
            <person name="Amaro Gonzalez C."/>
        </authorList>
    </citation>
    <scope>NUCLEOTIDE SEQUENCE</scope>
</reference>
<dbReference type="AlphaFoldDB" id="A0A0E9TUH3"/>
<sequence length="25" mass="3043">MFWNTVVPRYNAVHLSRPRSFAVFF</sequence>
<evidence type="ECO:0000313" key="1">
    <source>
        <dbReference type="EMBL" id="JAH56363.1"/>
    </source>
</evidence>
<protein>
    <submittedName>
        <fullName evidence="1">Uncharacterized protein</fullName>
    </submittedName>
</protein>
<organism evidence="1">
    <name type="scientific">Anguilla anguilla</name>
    <name type="common">European freshwater eel</name>
    <name type="synonym">Muraena anguilla</name>
    <dbReference type="NCBI Taxonomy" id="7936"/>
    <lineage>
        <taxon>Eukaryota</taxon>
        <taxon>Metazoa</taxon>
        <taxon>Chordata</taxon>
        <taxon>Craniata</taxon>
        <taxon>Vertebrata</taxon>
        <taxon>Euteleostomi</taxon>
        <taxon>Actinopterygii</taxon>
        <taxon>Neopterygii</taxon>
        <taxon>Teleostei</taxon>
        <taxon>Anguilliformes</taxon>
        <taxon>Anguillidae</taxon>
        <taxon>Anguilla</taxon>
    </lineage>
</organism>
<dbReference type="EMBL" id="GBXM01052214">
    <property type="protein sequence ID" value="JAH56363.1"/>
    <property type="molecule type" value="Transcribed_RNA"/>
</dbReference>
<proteinExistence type="predicted"/>
<reference evidence="1" key="2">
    <citation type="journal article" date="2015" name="Fish Shellfish Immunol.">
        <title>Early steps in the European eel (Anguilla anguilla)-Vibrio vulnificus interaction in the gills: Role of the RtxA13 toxin.</title>
        <authorList>
            <person name="Callol A."/>
            <person name="Pajuelo D."/>
            <person name="Ebbesson L."/>
            <person name="Teles M."/>
            <person name="MacKenzie S."/>
            <person name="Amaro C."/>
        </authorList>
    </citation>
    <scope>NUCLEOTIDE SEQUENCE</scope>
</reference>
<accession>A0A0E9TUH3</accession>